<evidence type="ECO:0000313" key="7">
    <source>
        <dbReference type="EMBL" id="PAE88741.1"/>
    </source>
</evidence>
<keyword evidence="4" id="KW-1133">Transmembrane helix</keyword>
<dbReference type="GO" id="GO:0015293">
    <property type="term" value="F:symporter activity"/>
    <property type="evidence" value="ECO:0007669"/>
    <property type="project" value="UniProtKB-KW"/>
</dbReference>
<proteinExistence type="inferred from homology"/>
<dbReference type="InterPro" id="IPR047218">
    <property type="entry name" value="YocR/YhdH-like"/>
</dbReference>
<evidence type="ECO:0000256" key="4">
    <source>
        <dbReference type="ARBA" id="ARBA00022989"/>
    </source>
</evidence>
<dbReference type="InterPro" id="IPR037272">
    <property type="entry name" value="SNS_sf"/>
</dbReference>
<dbReference type="Proteomes" id="UP000216207">
    <property type="component" value="Unassembled WGS sequence"/>
</dbReference>
<dbReference type="CDD" id="cd10336">
    <property type="entry name" value="SLC6sbd_Tyt1-Like"/>
    <property type="match status" value="1"/>
</dbReference>
<dbReference type="PANTHER" id="PTHR42948">
    <property type="entry name" value="TRANSPORTER"/>
    <property type="match status" value="1"/>
</dbReference>
<dbReference type="PROSITE" id="PS50267">
    <property type="entry name" value="NA_NEUROTRAN_SYMP_3"/>
    <property type="match status" value="1"/>
</dbReference>
<evidence type="ECO:0000256" key="3">
    <source>
        <dbReference type="ARBA" id="ARBA00022692"/>
    </source>
</evidence>
<keyword evidence="3 6" id="KW-0812">Transmembrane</keyword>
<dbReference type="PROSITE" id="PS00610">
    <property type="entry name" value="NA_NEUROTRAN_SYMP_1"/>
    <property type="match status" value="1"/>
</dbReference>
<dbReference type="OMA" id="AARXTAN"/>
<dbReference type="RefSeq" id="WP_011248839.1">
    <property type="nucleotide sequence ID" value="NZ_BOQQ01000004.1"/>
</dbReference>
<evidence type="ECO:0000256" key="2">
    <source>
        <dbReference type="ARBA" id="ARBA00022448"/>
    </source>
</evidence>
<keyword evidence="5" id="KW-0472">Membrane</keyword>
<dbReference type="PANTHER" id="PTHR42948:SF1">
    <property type="entry name" value="TRANSPORTER"/>
    <property type="match status" value="1"/>
</dbReference>
<evidence type="ECO:0000313" key="8">
    <source>
        <dbReference type="Proteomes" id="UP000216207"/>
    </source>
</evidence>
<dbReference type="Pfam" id="PF00209">
    <property type="entry name" value="SNF"/>
    <property type="match status" value="2"/>
</dbReference>
<dbReference type="GO" id="GO:0016020">
    <property type="term" value="C:membrane"/>
    <property type="evidence" value="ECO:0007669"/>
    <property type="project" value="UniProtKB-SubCell"/>
</dbReference>
<keyword evidence="2 6" id="KW-0813">Transport</keyword>
<protein>
    <recommendedName>
        <fullName evidence="6">Transporter</fullName>
    </recommendedName>
</protein>
<keyword evidence="6" id="KW-0769">Symport</keyword>
<reference evidence="7 8" key="1">
    <citation type="submission" date="2017-07" db="EMBL/GenBank/DDBJ databases">
        <title>Isolation and whole genome analysis of endospore-forming bacteria from heroin.</title>
        <authorList>
            <person name="Kalinowski J."/>
            <person name="Ahrens B."/>
            <person name="Al-Dilaimi A."/>
            <person name="Winkler A."/>
            <person name="Wibberg D."/>
            <person name="Schleenbecker U."/>
            <person name="Ruckert C."/>
            <person name="Wolfel R."/>
            <person name="Grass G."/>
        </authorList>
    </citation>
    <scope>NUCLEOTIDE SEQUENCE [LARGE SCALE GENOMIC DNA]</scope>
    <source>
        <strain evidence="7 8">7539</strain>
    </source>
</reference>
<name>A0A268NZE3_SHOCL</name>
<dbReference type="AlphaFoldDB" id="A0A268NZE3"/>
<comment type="similarity">
    <text evidence="6">Belongs to the sodium:neurotransmitter symporter (SNF) (TC 2.A.22) family.</text>
</comment>
<accession>A0A268NZE3</accession>
<dbReference type="PRINTS" id="PR00176">
    <property type="entry name" value="NANEUSMPORT"/>
</dbReference>
<evidence type="ECO:0000256" key="6">
    <source>
        <dbReference type="RuleBase" id="RU003732"/>
    </source>
</evidence>
<evidence type="ECO:0000256" key="5">
    <source>
        <dbReference type="ARBA" id="ARBA00023136"/>
    </source>
</evidence>
<dbReference type="EMBL" id="NPCC01000012">
    <property type="protein sequence ID" value="PAE88741.1"/>
    <property type="molecule type" value="Genomic_DNA"/>
</dbReference>
<comment type="subcellular location">
    <subcellularLocation>
        <location evidence="1">Membrane</location>
        <topology evidence="1">Multi-pass membrane protein</topology>
    </subcellularLocation>
</comment>
<dbReference type="InterPro" id="IPR000175">
    <property type="entry name" value="Na/ntran_symport"/>
</dbReference>
<dbReference type="SUPFAM" id="SSF161070">
    <property type="entry name" value="SNF-like"/>
    <property type="match status" value="1"/>
</dbReference>
<sequence>MSEQWTSKIGFILASAGAAIGLGALWRFPYLTGTNGGGAFFLLFILFTVFIGLPLLIAEFVIGRGAKREAVSAYPKLVNSKAWSWIGRFGVVGCFLLMTFYAVVGGWILLYALLSFGNFVLVDGRDYEQLFISITASPWASILGLVLFVFLNVVVLSFGIKNGIERANKYLMPLLFLFLLIIIFRGLSLEGAMEGVRFFLQPDFSKITAPGLLEALGQSFFSLAVGFSCMVTYSSYLGEKQSLPGSAAYVAAMNVFVSLLAGLAIFPIVFAYGIEPASGPGLLFIALPAIFAQMPFGALFLSLFLLLFFFATITSSLSLLEIIISAFTQNKGWNRRNVAMGSGVVVIVAAIPSALSAGLLSGFAWQEKTVFDLTDLLVSNVMLPVGCLLIALFVGYKIKRDLLFHQFQLAAGPVGRIAPFWLFLMRTLVPATILLVFIAQFFL</sequence>
<comment type="caution">
    <text evidence="7">The sequence shown here is derived from an EMBL/GenBank/DDBJ whole genome shotgun (WGS) entry which is preliminary data.</text>
</comment>
<evidence type="ECO:0000256" key="1">
    <source>
        <dbReference type="ARBA" id="ARBA00004141"/>
    </source>
</evidence>
<organism evidence="7 8">
    <name type="scientific">Shouchella clausii</name>
    <name type="common">Alkalihalobacillus clausii</name>
    <dbReference type="NCBI Taxonomy" id="79880"/>
    <lineage>
        <taxon>Bacteria</taxon>
        <taxon>Bacillati</taxon>
        <taxon>Bacillota</taxon>
        <taxon>Bacilli</taxon>
        <taxon>Bacillales</taxon>
        <taxon>Bacillaceae</taxon>
        <taxon>Shouchella</taxon>
    </lineage>
</organism>
<gene>
    <name evidence="7" type="ORF">CHH72_10195</name>
</gene>
<dbReference type="NCBIfam" id="NF037979">
    <property type="entry name" value="Na_transp"/>
    <property type="match status" value="1"/>
</dbReference>